<proteinExistence type="predicted"/>
<keyword evidence="2" id="KW-0489">Methyltransferase</keyword>
<evidence type="ECO:0000313" key="3">
    <source>
        <dbReference type="Proteomes" id="UP000663570"/>
    </source>
</evidence>
<organism evidence="2 3">
    <name type="scientific">Niveibacterium microcysteis</name>
    <dbReference type="NCBI Taxonomy" id="2811415"/>
    <lineage>
        <taxon>Bacteria</taxon>
        <taxon>Pseudomonadati</taxon>
        <taxon>Pseudomonadota</taxon>
        <taxon>Betaproteobacteria</taxon>
        <taxon>Rhodocyclales</taxon>
        <taxon>Rhodocyclaceae</taxon>
        <taxon>Niveibacterium</taxon>
    </lineage>
</organism>
<name>A0ABX7M1F7_9RHOO</name>
<evidence type="ECO:0000313" key="2">
    <source>
        <dbReference type="EMBL" id="QSI75585.1"/>
    </source>
</evidence>
<dbReference type="InterPro" id="IPR029063">
    <property type="entry name" value="SAM-dependent_MTases_sf"/>
</dbReference>
<dbReference type="InterPro" id="IPR041698">
    <property type="entry name" value="Methyltransf_25"/>
</dbReference>
<dbReference type="GO" id="GO:0032259">
    <property type="term" value="P:methylation"/>
    <property type="evidence" value="ECO:0007669"/>
    <property type="project" value="UniProtKB-KW"/>
</dbReference>
<dbReference type="RefSeq" id="WP_206253273.1">
    <property type="nucleotide sequence ID" value="NZ_CP071060.1"/>
</dbReference>
<dbReference type="Pfam" id="PF13649">
    <property type="entry name" value="Methyltransf_25"/>
    <property type="match status" value="1"/>
</dbReference>
<keyword evidence="2" id="KW-0808">Transferase</keyword>
<keyword evidence="3" id="KW-1185">Reference proteome</keyword>
<sequence length="475" mass="51229">MTYALDASSSYDVASPPGHPEICRWQAAPHTGAVKPALMLLAGEQLSLGLAPGVERVVCQLRYSAGLPEISVDGLEAELMLSLPGDRECALVRVPVLRGDESRIGCLSIDLPPAPDGARLSLRCLPGPLNDPAADWLAVHELIVAPPELQGLARARSFGGLRAANERAHFATAYRHPMYQDRFQRANHLDALIPSARSLGVSGACTNAFDLAHALLGQRGASDVPDFSLRLREMALRLGRPPRVLSLCAGTAATEAALLRGANVKVELLLVDIDESLLAVACERDWSGSRPAMLVQDVNKLDVAAASFDLVMCVSGAHHLVELEHVFSQIRAALAPGGELWLIGEQVGPNGNRLDTAALAAANAAFAALPEEFRRNQRTRIADSTLPNQDCAEATFEGIRSDDIERVLSRYFLPVELCRRNVFLWRIVGPDYVLNYDIASADHRRLLEQLVDADLAAAAKGLRPTELHGIYRALG</sequence>
<gene>
    <name evidence="2" type="ORF">JY500_13905</name>
</gene>
<reference evidence="2 3" key="1">
    <citation type="submission" date="2021-02" db="EMBL/GenBank/DDBJ databases">
        <title>Niveibacterium changnyeongensis HC41.</title>
        <authorList>
            <person name="Kang M."/>
        </authorList>
    </citation>
    <scope>NUCLEOTIDE SEQUENCE [LARGE SCALE GENOMIC DNA]</scope>
    <source>
        <strain evidence="2 3">HC41</strain>
    </source>
</reference>
<feature type="domain" description="Methyltransferase" evidence="1">
    <location>
        <begin position="244"/>
        <end position="338"/>
    </location>
</feature>
<protein>
    <submittedName>
        <fullName evidence="2">Class I SAM-dependent methyltransferase</fullName>
    </submittedName>
</protein>
<accession>A0ABX7M1F7</accession>
<dbReference type="Gene3D" id="3.40.50.150">
    <property type="entry name" value="Vaccinia Virus protein VP39"/>
    <property type="match status" value="1"/>
</dbReference>
<dbReference type="CDD" id="cd02440">
    <property type="entry name" value="AdoMet_MTases"/>
    <property type="match status" value="1"/>
</dbReference>
<dbReference type="EMBL" id="CP071060">
    <property type="protein sequence ID" value="QSI75585.1"/>
    <property type="molecule type" value="Genomic_DNA"/>
</dbReference>
<dbReference type="Proteomes" id="UP000663570">
    <property type="component" value="Chromosome"/>
</dbReference>
<evidence type="ECO:0000259" key="1">
    <source>
        <dbReference type="Pfam" id="PF13649"/>
    </source>
</evidence>
<dbReference type="GO" id="GO:0008168">
    <property type="term" value="F:methyltransferase activity"/>
    <property type="evidence" value="ECO:0007669"/>
    <property type="project" value="UniProtKB-KW"/>
</dbReference>
<dbReference type="SUPFAM" id="SSF53335">
    <property type="entry name" value="S-adenosyl-L-methionine-dependent methyltransferases"/>
    <property type="match status" value="1"/>
</dbReference>